<dbReference type="RefSeq" id="WP_188858868.1">
    <property type="nucleotide sequence ID" value="NZ_BMOS01000031.1"/>
</dbReference>
<protein>
    <submittedName>
        <fullName evidence="1">Uncharacterized protein</fullName>
    </submittedName>
</protein>
<dbReference type="Proteomes" id="UP000624041">
    <property type="component" value="Unassembled WGS sequence"/>
</dbReference>
<keyword evidence="2" id="KW-1185">Reference proteome</keyword>
<reference evidence="1" key="2">
    <citation type="submission" date="2020-09" db="EMBL/GenBank/DDBJ databases">
        <authorList>
            <person name="Sun Q."/>
            <person name="Ohkuma M."/>
        </authorList>
    </citation>
    <scope>NUCLEOTIDE SEQUENCE</scope>
    <source>
        <strain evidence="1">JCM 17251</strain>
    </source>
</reference>
<sequence>MAPEVVKGDVLEINGNEYEVEQLIDYGDMGVFMKWKGIDDVEFPVSRLNEKEYEKHLIRRG</sequence>
<comment type="caution">
    <text evidence="1">The sequence shown here is derived from an EMBL/GenBank/DDBJ whole genome shotgun (WGS) entry which is preliminary data.</text>
</comment>
<reference evidence="1" key="1">
    <citation type="journal article" date="2014" name="Int. J. Syst. Evol. Microbiol.">
        <title>Complete genome sequence of Corynebacterium casei LMG S-19264T (=DSM 44701T), isolated from a smear-ripened cheese.</title>
        <authorList>
            <consortium name="US DOE Joint Genome Institute (JGI-PGF)"/>
            <person name="Walter F."/>
            <person name="Albersmeier A."/>
            <person name="Kalinowski J."/>
            <person name="Ruckert C."/>
        </authorList>
    </citation>
    <scope>NUCLEOTIDE SEQUENCE</scope>
    <source>
        <strain evidence="1">JCM 17251</strain>
    </source>
</reference>
<evidence type="ECO:0000313" key="2">
    <source>
        <dbReference type="Proteomes" id="UP000624041"/>
    </source>
</evidence>
<gene>
    <name evidence="1" type="ORF">GCM10007971_32340</name>
</gene>
<evidence type="ECO:0000313" key="1">
    <source>
        <dbReference type="EMBL" id="GGN64446.1"/>
    </source>
</evidence>
<proteinExistence type="predicted"/>
<name>A0A917Y380_9BACI</name>
<dbReference type="AlphaFoldDB" id="A0A917Y380"/>
<dbReference type="EMBL" id="BMOS01000031">
    <property type="protein sequence ID" value="GGN64446.1"/>
    <property type="molecule type" value="Genomic_DNA"/>
</dbReference>
<accession>A0A917Y380</accession>
<organism evidence="1 2">
    <name type="scientific">Oceanobacillus indicireducens</name>
    <dbReference type="NCBI Taxonomy" id="1004261"/>
    <lineage>
        <taxon>Bacteria</taxon>
        <taxon>Bacillati</taxon>
        <taxon>Bacillota</taxon>
        <taxon>Bacilli</taxon>
        <taxon>Bacillales</taxon>
        <taxon>Bacillaceae</taxon>
        <taxon>Oceanobacillus</taxon>
    </lineage>
</organism>